<gene>
    <name evidence="1" type="ORF">APUU_61101S</name>
</gene>
<name>A0A7R7XW52_9EURO</name>
<reference evidence="1" key="2">
    <citation type="submission" date="2021-02" db="EMBL/GenBank/DDBJ databases">
        <title>Aspergillus puulaauensis MK2 genome sequence.</title>
        <authorList>
            <person name="Futagami T."/>
            <person name="Mori K."/>
            <person name="Kadooka C."/>
            <person name="Tanaka T."/>
        </authorList>
    </citation>
    <scope>NUCLEOTIDE SEQUENCE</scope>
    <source>
        <strain evidence="1">MK2</strain>
    </source>
</reference>
<sequence length="95" mass="10474">MSEPPIWLLWRPGPRTGQSRPRAWTPTHRVVAEPVQEITSQGGHWIALGTTADNLEEIVTHAEAIYGYFDIVVNNAGTTRLLTCLIQPDLTPAAT</sequence>
<evidence type="ECO:0000313" key="2">
    <source>
        <dbReference type="Proteomes" id="UP000654913"/>
    </source>
</evidence>
<reference evidence="1" key="1">
    <citation type="submission" date="2021-01" db="EMBL/GenBank/DDBJ databases">
        <authorList>
            <consortium name="Aspergillus puulaauensis MK2 genome sequencing consortium"/>
            <person name="Kazuki M."/>
            <person name="Futagami T."/>
        </authorList>
    </citation>
    <scope>NUCLEOTIDE SEQUENCE</scope>
    <source>
        <strain evidence="1">MK2</strain>
    </source>
</reference>
<protein>
    <submittedName>
        <fullName evidence="1">Uncharacterized protein</fullName>
    </submittedName>
</protein>
<dbReference type="GeneID" id="64978050"/>
<proteinExistence type="predicted"/>
<dbReference type="AlphaFoldDB" id="A0A7R7XW52"/>
<keyword evidence="2" id="KW-1185">Reference proteome</keyword>
<dbReference type="RefSeq" id="XP_041560239.1">
    <property type="nucleotide sequence ID" value="XM_041694405.1"/>
</dbReference>
<evidence type="ECO:0000313" key="1">
    <source>
        <dbReference type="EMBL" id="BCS28053.1"/>
    </source>
</evidence>
<dbReference type="EMBL" id="AP024448">
    <property type="protein sequence ID" value="BCS28053.1"/>
    <property type="molecule type" value="Genomic_DNA"/>
</dbReference>
<dbReference type="Proteomes" id="UP000654913">
    <property type="component" value="Chromosome 6"/>
</dbReference>
<accession>A0A7R7XW52</accession>
<dbReference type="KEGG" id="apuu:APUU_61101S"/>
<organism evidence="1 2">
    <name type="scientific">Aspergillus puulaauensis</name>
    <dbReference type="NCBI Taxonomy" id="1220207"/>
    <lineage>
        <taxon>Eukaryota</taxon>
        <taxon>Fungi</taxon>
        <taxon>Dikarya</taxon>
        <taxon>Ascomycota</taxon>
        <taxon>Pezizomycotina</taxon>
        <taxon>Eurotiomycetes</taxon>
        <taxon>Eurotiomycetidae</taxon>
        <taxon>Eurotiales</taxon>
        <taxon>Aspergillaceae</taxon>
        <taxon>Aspergillus</taxon>
    </lineage>
</organism>